<dbReference type="EMBL" id="BSYR01000022">
    <property type="protein sequence ID" value="GMI87472.1"/>
    <property type="molecule type" value="Genomic_DNA"/>
</dbReference>
<name>A0A9W7I201_HIBTR</name>
<accession>A0A9W7I201</accession>
<dbReference type="AlphaFoldDB" id="A0A9W7I201"/>
<dbReference type="OrthoDB" id="10606823at2759"/>
<proteinExistence type="predicted"/>
<sequence>MEVVKPSAVTLSKSKEVCTLSKVFYLYAATFEIVPDVGVQKVKPKEIEEWNDSKTTTTLFQKFDSLHDEEHETRITLEALTEKIFAIVPAIKVEYAQSPYDAEGIQAID</sequence>
<dbReference type="Proteomes" id="UP001165190">
    <property type="component" value="Unassembled WGS sequence"/>
</dbReference>
<organism evidence="1 2">
    <name type="scientific">Hibiscus trionum</name>
    <name type="common">Flower of an hour</name>
    <dbReference type="NCBI Taxonomy" id="183268"/>
    <lineage>
        <taxon>Eukaryota</taxon>
        <taxon>Viridiplantae</taxon>
        <taxon>Streptophyta</taxon>
        <taxon>Embryophyta</taxon>
        <taxon>Tracheophyta</taxon>
        <taxon>Spermatophyta</taxon>
        <taxon>Magnoliopsida</taxon>
        <taxon>eudicotyledons</taxon>
        <taxon>Gunneridae</taxon>
        <taxon>Pentapetalae</taxon>
        <taxon>rosids</taxon>
        <taxon>malvids</taxon>
        <taxon>Malvales</taxon>
        <taxon>Malvaceae</taxon>
        <taxon>Malvoideae</taxon>
        <taxon>Hibiscus</taxon>
    </lineage>
</organism>
<evidence type="ECO:0000313" key="1">
    <source>
        <dbReference type="EMBL" id="GMI87472.1"/>
    </source>
</evidence>
<comment type="caution">
    <text evidence="1">The sequence shown here is derived from an EMBL/GenBank/DDBJ whole genome shotgun (WGS) entry which is preliminary data.</text>
</comment>
<protein>
    <submittedName>
        <fullName evidence="1">CHIQUITA1-LIKE 4</fullName>
    </submittedName>
</protein>
<reference evidence="1" key="1">
    <citation type="submission" date="2023-05" db="EMBL/GenBank/DDBJ databases">
        <title>Genome and transcriptome analyses reveal genes involved in the formation of fine ridges on petal epidermal cells in Hibiscus trionum.</title>
        <authorList>
            <person name="Koshimizu S."/>
            <person name="Masuda S."/>
            <person name="Ishii T."/>
            <person name="Shirasu K."/>
            <person name="Hoshino A."/>
            <person name="Arita M."/>
        </authorList>
    </citation>
    <scope>NUCLEOTIDE SEQUENCE</scope>
    <source>
        <strain evidence="1">Hamamatsu line</strain>
    </source>
</reference>
<gene>
    <name evidence="1" type="ORF">HRI_002416500</name>
</gene>
<evidence type="ECO:0000313" key="2">
    <source>
        <dbReference type="Proteomes" id="UP001165190"/>
    </source>
</evidence>
<keyword evidence="2" id="KW-1185">Reference proteome</keyword>